<dbReference type="Proteomes" id="UP001169027">
    <property type="component" value="Unassembled WGS sequence"/>
</dbReference>
<dbReference type="RefSeq" id="WP_301813347.1">
    <property type="nucleotide sequence ID" value="NZ_JAUJZH010000021.1"/>
</dbReference>
<feature type="region of interest" description="Disordered" evidence="2">
    <location>
        <begin position="1092"/>
        <end position="1113"/>
    </location>
</feature>
<evidence type="ECO:0000313" key="3">
    <source>
        <dbReference type="EMBL" id="MDO1535583.1"/>
    </source>
</evidence>
<feature type="compositionally biased region" description="Low complexity" evidence="2">
    <location>
        <begin position="685"/>
        <end position="700"/>
    </location>
</feature>
<feature type="coiled-coil region" evidence="1">
    <location>
        <begin position="569"/>
        <end position="596"/>
    </location>
</feature>
<dbReference type="EMBL" id="JAUKVY010000021">
    <property type="protein sequence ID" value="MDO1535583.1"/>
    <property type="molecule type" value="Genomic_DNA"/>
</dbReference>
<name>A0ABT8S9X0_9BURK</name>
<proteinExistence type="predicted"/>
<protein>
    <submittedName>
        <fullName evidence="3">Uncharacterized protein</fullName>
    </submittedName>
</protein>
<feature type="compositionally biased region" description="Low complexity" evidence="2">
    <location>
        <begin position="800"/>
        <end position="810"/>
    </location>
</feature>
<keyword evidence="1" id="KW-0175">Coiled coil</keyword>
<gene>
    <name evidence="3" type="ORF">Q2T77_25175</name>
</gene>
<organism evidence="3 4">
    <name type="scientific">Variovorax ginsengisoli</name>
    <dbReference type="NCBI Taxonomy" id="363844"/>
    <lineage>
        <taxon>Bacteria</taxon>
        <taxon>Pseudomonadati</taxon>
        <taxon>Pseudomonadota</taxon>
        <taxon>Betaproteobacteria</taxon>
        <taxon>Burkholderiales</taxon>
        <taxon>Comamonadaceae</taxon>
        <taxon>Variovorax</taxon>
    </lineage>
</organism>
<accession>A0ABT8S9X0</accession>
<evidence type="ECO:0000256" key="1">
    <source>
        <dbReference type="SAM" id="Coils"/>
    </source>
</evidence>
<evidence type="ECO:0000313" key="4">
    <source>
        <dbReference type="Proteomes" id="UP001169027"/>
    </source>
</evidence>
<comment type="caution">
    <text evidence="3">The sequence shown here is derived from an EMBL/GenBank/DDBJ whole genome shotgun (WGS) entry which is preliminary data.</text>
</comment>
<reference evidence="3" key="1">
    <citation type="submission" date="2023-06" db="EMBL/GenBank/DDBJ databases">
        <authorList>
            <person name="Jiang Y."/>
            <person name="Liu Q."/>
        </authorList>
    </citation>
    <scope>NUCLEOTIDE SEQUENCE</scope>
    <source>
        <strain evidence="3">CGMCC 1.12090</strain>
    </source>
</reference>
<evidence type="ECO:0000256" key="2">
    <source>
        <dbReference type="SAM" id="MobiDB-lite"/>
    </source>
</evidence>
<feature type="region of interest" description="Disordered" evidence="2">
    <location>
        <begin position="492"/>
        <end position="520"/>
    </location>
</feature>
<feature type="compositionally biased region" description="Basic and acidic residues" evidence="2">
    <location>
        <begin position="706"/>
        <end position="716"/>
    </location>
</feature>
<feature type="region of interest" description="Disordered" evidence="2">
    <location>
        <begin position="615"/>
        <end position="650"/>
    </location>
</feature>
<sequence length="1113" mass="120174">MSDLQLASAGYTVYFNLNPAAKKRQMIRHASMHGEIVAAAEQSRERDFYSAAALFRSKASRSKSNVKSLQVCWVDLDCYKNGIVPTDDFVERLVDRAVFAGIPRPTHIVHSGRGLYIKWLLDAPVPDSHLEMWELVQLRLNQLYEDVGADIAARDSARVLRVVNTVNSKVGGQDGSDRSGLVRVTWEGGQRYSFESLLRAASLLDNQIATDIKKAGAKVAHQVGAGIALVDFTLPESARGSIVLLRDYGVMRQPSFDLEQMSKAEGKRGLSARTLAWYRWLDIRDLLQSRVESGGGTGIPEGCRDLTLMWMVNFLAQAGVVNSRNVHQEIDSLLRAFDGVGYPGPHGFEHPMKSGALNTLLHRIKASEAGQRYQYGGGLWDPKYTPSNDYLINLFRVTNEEMRGLRTLIDQDEKLARSDRKVEGRAERRDARKSWNAEALRMRDEQAAARQAGDKDAVPEQKVCATIAQALGLVPRTVREFLRRHDGAAALKEARKAGKAPPRAYRKPADLSPEQLEERNRLNAKRKHARLVAGIRKNGYEGDGSPEDVQAWFDSKKAAFQAEMARNAAAAAEESRAKQEEGVRNMNAQLERLMRHVREGAGVPDVLDQIADGTIQESPAPSPLQVAPARPVPSDRGLDGDDNNDLPVSPEVESMTKTIFREIGRLRENPPIKDSPSIMNPLPVSPSSPVEPTAVASAAKKTSKRALLDKARKAQSKDALPASANDPVIDGSASPPVEAGPAGPATIATSVIPPDLLESWGGGSADDPERAGMPDLDDGYLDSFADGDAPVVGHPPASPAPVTAPAVASSKTPPVLAFARGTKPGSPAAAPARGFGFNRAATPPAPGAPARPAAAPAGFSVRKPAVLPSKPLGFGAPARLSTDQAKVNGQSHDFAKLFDEPQYGDDGMPTTYPAPKVWPSNDLPAGSRYTPEEWANAREPDAELPTGHVVVEVQVGNPVRSALLRVPRKAAPESSAKPVARTVVIDGKVVKQEPYRGIDDPMADAIADTIVVSRKSPIAEEVRGAVEGGIEIAHGGVSSYFRIIRPRSHYSDPEKFIYINSKLHMSGSLGEAGARMAPSAPEALSDAIVEQAQHEHEEQPEQEELEAAEAPRG</sequence>
<feature type="region of interest" description="Disordered" evidence="2">
    <location>
        <begin position="667"/>
        <end position="856"/>
    </location>
</feature>
<keyword evidence="4" id="KW-1185">Reference proteome</keyword>